<dbReference type="InterPro" id="IPR001433">
    <property type="entry name" value="OxRdtase_FAD/NAD-bd"/>
</dbReference>
<evidence type="ECO:0000313" key="17">
    <source>
        <dbReference type="EMBL" id="PWN33507.1"/>
    </source>
</evidence>
<keyword evidence="10 15" id="KW-0520">NAD</keyword>
<dbReference type="GO" id="GO:0005741">
    <property type="term" value="C:mitochondrial outer membrane"/>
    <property type="evidence" value="ECO:0007669"/>
    <property type="project" value="UniProtKB-SubCell"/>
</dbReference>
<feature type="binding site" evidence="14">
    <location>
        <position position="153"/>
    </location>
    <ligand>
        <name>FAD</name>
        <dbReference type="ChEBI" id="CHEBI:57692"/>
    </ligand>
</feature>
<evidence type="ECO:0000256" key="8">
    <source>
        <dbReference type="ARBA" id="ARBA00022989"/>
    </source>
</evidence>
<sequence>MPFKSSISRQAIRGFAEQAAPPPPPPQASSNLPLILGLGGVAGLGGYVYLNGGLNGATKGKVGDVQNAVSSQLGVLDKKEFKEFVLKEVRPYNHDSSTFVFELPENLASGLTVASALLVKGAGEGVKDKDGKDVIRPYTPVTSPDTQGHLDLLIKKYPNGAMTNHIHSLKPGDKLLLKGPIDKYQYKPNTLEHVGMIAGGTGITPMWQVIQAIANDKSDKTKVTLIYTNKSEKDILLREEFDKLAKNDERFNVVYGLDKKPKSFGKEHFEGYVTPEHISKHMPAPGKADKIKVFVCGPPPQVEAISGGKGPKGSQGDLKGLLADAGYQPDQIYKF</sequence>
<dbReference type="InterPro" id="IPR017927">
    <property type="entry name" value="FAD-bd_FR_type"/>
</dbReference>
<feature type="binding site" evidence="14">
    <location>
        <position position="204"/>
    </location>
    <ligand>
        <name>FAD</name>
        <dbReference type="ChEBI" id="CHEBI:57692"/>
    </ligand>
</feature>
<gene>
    <name evidence="17" type="ORF">FA14DRAFT_161322</name>
</gene>
<dbReference type="EMBL" id="KZ819604">
    <property type="protein sequence ID" value="PWN33507.1"/>
    <property type="molecule type" value="Genomic_DNA"/>
</dbReference>
<evidence type="ECO:0000256" key="11">
    <source>
        <dbReference type="ARBA" id="ARBA00023128"/>
    </source>
</evidence>
<comment type="subcellular location">
    <subcellularLocation>
        <location evidence="2">Mitochondrion outer membrane</location>
        <topology evidence="2">Single-pass membrane protein</topology>
    </subcellularLocation>
</comment>
<dbReference type="PROSITE" id="PS51384">
    <property type="entry name" value="FAD_FR"/>
    <property type="match status" value="1"/>
</dbReference>
<dbReference type="PRINTS" id="PR00371">
    <property type="entry name" value="FPNCR"/>
</dbReference>
<feature type="binding site" evidence="14">
    <location>
        <position position="136"/>
    </location>
    <ligand>
        <name>FAD</name>
        <dbReference type="ChEBI" id="CHEBI:57692"/>
    </ligand>
</feature>
<dbReference type="FunFam" id="3.40.50.80:FF:000009">
    <property type="entry name" value="NADH-cytochrome b5 reductase"/>
    <property type="match status" value="1"/>
</dbReference>
<evidence type="ECO:0000256" key="3">
    <source>
        <dbReference type="ARBA" id="ARBA00006105"/>
    </source>
</evidence>
<evidence type="ECO:0000256" key="10">
    <source>
        <dbReference type="ARBA" id="ARBA00023027"/>
    </source>
</evidence>
<evidence type="ECO:0000259" key="16">
    <source>
        <dbReference type="PROSITE" id="PS51384"/>
    </source>
</evidence>
<feature type="binding site" evidence="14">
    <location>
        <position position="162"/>
    </location>
    <ligand>
        <name>FAD</name>
        <dbReference type="ChEBI" id="CHEBI:57692"/>
    </ligand>
</feature>
<dbReference type="InterPro" id="IPR001834">
    <property type="entry name" value="CBR-like"/>
</dbReference>
<dbReference type="GeneID" id="37020842"/>
<keyword evidence="4 14" id="KW-0285">Flavoprotein</keyword>
<proteinExistence type="inferred from homology"/>
<comment type="catalytic activity">
    <reaction evidence="13 15">
        <text>2 Fe(III)-[cytochrome b5] + NADH = 2 Fe(II)-[cytochrome b5] + NAD(+) + H(+)</text>
        <dbReference type="Rhea" id="RHEA:46680"/>
        <dbReference type="Rhea" id="RHEA-COMP:10438"/>
        <dbReference type="Rhea" id="RHEA-COMP:10439"/>
        <dbReference type="ChEBI" id="CHEBI:15378"/>
        <dbReference type="ChEBI" id="CHEBI:29033"/>
        <dbReference type="ChEBI" id="CHEBI:29034"/>
        <dbReference type="ChEBI" id="CHEBI:57540"/>
        <dbReference type="ChEBI" id="CHEBI:57945"/>
        <dbReference type="EC" id="1.6.2.2"/>
    </reaction>
</comment>
<evidence type="ECO:0000256" key="4">
    <source>
        <dbReference type="ARBA" id="ARBA00022630"/>
    </source>
</evidence>
<keyword evidence="9 15" id="KW-0560">Oxidoreductase</keyword>
<evidence type="ECO:0000256" key="12">
    <source>
        <dbReference type="ARBA" id="ARBA00023136"/>
    </source>
</evidence>
<dbReference type="InterPro" id="IPR001709">
    <property type="entry name" value="Flavoprot_Pyr_Nucl_cyt_Rdtase"/>
</dbReference>
<dbReference type="PRINTS" id="PR00406">
    <property type="entry name" value="CYTB5RDTASE"/>
</dbReference>
<dbReference type="Proteomes" id="UP000245771">
    <property type="component" value="Unassembled WGS sequence"/>
</dbReference>
<dbReference type="OrthoDB" id="432685at2759"/>
<dbReference type="PANTHER" id="PTHR19370:SF171">
    <property type="entry name" value="NADH-CYTOCHROME B5 REDUCTASE 2"/>
    <property type="match status" value="1"/>
</dbReference>
<dbReference type="Gene3D" id="2.40.30.10">
    <property type="entry name" value="Translation factors"/>
    <property type="match status" value="1"/>
</dbReference>
<keyword evidence="5" id="KW-0812">Transmembrane</keyword>
<feature type="binding site" evidence="14">
    <location>
        <position position="138"/>
    </location>
    <ligand>
        <name>FAD</name>
        <dbReference type="ChEBI" id="CHEBI:57692"/>
    </ligand>
</feature>
<comment type="cofactor">
    <cofactor evidence="1 14 15">
        <name>FAD</name>
        <dbReference type="ChEBI" id="CHEBI:57692"/>
    </cofactor>
</comment>
<keyword evidence="11" id="KW-0496">Mitochondrion</keyword>
<dbReference type="FunFam" id="2.40.30.10:FF:000069">
    <property type="entry name" value="NADH-cytochrome b5 reductase"/>
    <property type="match status" value="1"/>
</dbReference>
<dbReference type="InParanoid" id="A0A316V7D3"/>
<name>A0A316V7D3_9BASI</name>
<protein>
    <recommendedName>
        <fullName evidence="15">NADH-cytochrome b5 reductase</fullName>
        <ecNumber evidence="15">1.6.2.2</ecNumber>
    </recommendedName>
</protein>
<keyword evidence="18" id="KW-1185">Reference proteome</keyword>
<keyword evidence="12" id="KW-0472">Membrane</keyword>
<dbReference type="InterPro" id="IPR017938">
    <property type="entry name" value="Riboflavin_synthase-like_b-brl"/>
</dbReference>
<dbReference type="EC" id="1.6.2.2" evidence="15"/>
<dbReference type="AlphaFoldDB" id="A0A316V7D3"/>
<evidence type="ECO:0000256" key="7">
    <source>
        <dbReference type="ARBA" id="ARBA00022827"/>
    </source>
</evidence>
<keyword evidence="6" id="KW-1000">Mitochondrion outer membrane</keyword>
<dbReference type="PANTHER" id="PTHR19370">
    <property type="entry name" value="NADH-CYTOCHROME B5 REDUCTASE"/>
    <property type="match status" value="1"/>
</dbReference>
<dbReference type="CDD" id="cd06183">
    <property type="entry name" value="cyt_b5_reduct_like"/>
    <property type="match status" value="1"/>
</dbReference>
<evidence type="ECO:0000256" key="9">
    <source>
        <dbReference type="ARBA" id="ARBA00023002"/>
    </source>
</evidence>
<evidence type="ECO:0000256" key="2">
    <source>
        <dbReference type="ARBA" id="ARBA00004572"/>
    </source>
</evidence>
<organism evidence="17 18">
    <name type="scientific">Meira miltonrushii</name>
    <dbReference type="NCBI Taxonomy" id="1280837"/>
    <lineage>
        <taxon>Eukaryota</taxon>
        <taxon>Fungi</taxon>
        <taxon>Dikarya</taxon>
        <taxon>Basidiomycota</taxon>
        <taxon>Ustilaginomycotina</taxon>
        <taxon>Exobasidiomycetes</taxon>
        <taxon>Exobasidiales</taxon>
        <taxon>Brachybasidiaceae</taxon>
        <taxon>Meira</taxon>
    </lineage>
</organism>
<keyword evidence="8" id="KW-1133">Transmembrane helix</keyword>
<dbReference type="SUPFAM" id="SSF63380">
    <property type="entry name" value="Riboflavin synthase domain-like"/>
    <property type="match status" value="1"/>
</dbReference>
<evidence type="ECO:0000256" key="1">
    <source>
        <dbReference type="ARBA" id="ARBA00001974"/>
    </source>
</evidence>
<feature type="binding site" evidence="14">
    <location>
        <position position="137"/>
    </location>
    <ligand>
        <name>FAD</name>
        <dbReference type="ChEBI" id="CHEBI:57692"/>
    </ligand>
</feature>
<evidence type="ECO:0000256" key="13">
    <source>
        <dbReference type="ARBA" id="ARBA00047682"/>
    </source>
</evidence>
<dbReference type="Pfam" id="PF00175">
    <property type="entry name" value="NAD_binding_1"/>
    <property type="match status" value="1"/>
</dbReference>
<accession>A0A316V7D3</accession>
<comment type="similarity">
    <text evidence="3 15">Belongs to the flavoprotein pyridine nucleotide cytochrome reductase family.</text>
</comment>
<dbReference type="RefSeq" id="XP_025353809.1">
    <property type="nucleotide sequence ID" value="XM_025499061.1"/>
</dbReference>
<dbReference type="STRING" id="1280837.A0A316V7D3"/>
<dbReference type="InterPro" id="IPR039261">
    <property type="entry name" value="FNR_nucleotide-bd"/>
</dbReference>
<dbReference type="GO" id="GO:0090524">
    <property type="term" value="F:cytochrome-b5 reductase activity, acting on NADH"/>
    <property type="evidence" value="ECO:0007669"/>
    <property type="project" value="UniProtKB-EC"/>
</dbReference>
<evidence type="ECO:0000256" key="15">
    <source>
        <dbReference type="RuleBase" id="RU361226"/>
    </source>
</evidence>
<dbReference type="Pfam" id="PF00970">
    <property type="entry name" value="FAD_binding_6"/>
    <property type="match status" value="1"/>
</dbReference>
<dbReference type="Gene3D" id="3.40.50.80">
    <property type="entry name" value="Nucleotide-binding domain of ferredoxin-NADP reductase (FNR) module"/>
    <property type="match status" value="1"/>
</dbReference>
<feature type="domain" description="FAD-binding FR-type" evidence="16">
    <location>
        <begin position="79"/>
        <end position="187"/>
    </location>
</feature>
<reference evidence="17 18" key="1">
    <citation type="journal article" date="2018" name="Mol. Biol. Evol.">
        <title>Broad Genomic Sampling Reveals a Smut Pathogenic Ancestry of the Fungal Clade Ustilaginomycotina.</title>
        <authorList>
            <person name="Kijpornyongpan T."/>
            <person name="Mondo S.J."/>
            <person name="Barry K."/>
            <person name="Sandor L."/>
            <person name="Lee J."/>
            <person name="Lipzen A."/>
            <person name="Pangilinan J."/>
            <person name="LaButti K."/>
            <person name="Hainaut M."/>
            <person name="Henrissat B."/>
            <person name="Grigoriev I.V."/>
            <person name="Spatafora J.W."/>
            <person name="Aime M.C."/>
        </authorList>
    </citation>
    <scope>NUCLEOTIDE SEQUENCE [LARGE SCALE GENOMIC DNA]</scope>
    <source>
        <strain evidence="17 18">MCA 3882</strain>
    </source>
</reference>
<dbReference type="InterPro" id="IPR008333">
    <property type="entry name" value="Cbr1-like_FAD-bd_dom"/>
</dbReference>
<dbReference type="SUPFAM" id="SSF52343">
    <property type="entry name" value="Ferredoxin reductase-like, C-terminal NADP-linked domain"/>
    <property type="match status" value="1"/>
</dbReference>
<evidence type="ECO:0000313" key="18">
    <source>
        <dbReference type="Proteomes" id="UP000245771"/>
    </source>
</evidence>
<keyword evidence="7 14" id="KW-0274">FAD</keyword>
<evidence type="ECO:0000256" key="6">
    <source>
        <dbReference type="ARBA" id="ARBA00022787"/>
    </source>
</evidence>
<evidence type="ECO:0000256" key="14">
    <source>
        <dbReference type="PIRSR" id="PIRSR601834-1"/>
    </source>
</evidence>
<evidence type="ECO:0000256" key="5">
    <source>
        <dbReference type="ARBA" id="ARBA00022692"/>
    </source>
</evidence>
<feature type="binding site" evidence="14">
    <location>
        <position position="155"/>
    </location>
    <ligand>
        <name>FAD</name>
        <dbReference type="ChEBI" id="CHEBI:57692"/>
    </ligand>
</feature>